<feature type="transmembrane region" description="Helical" evidence="1">
    <location>
        <begin position="12"/>
        <end position="31"/>
    </location>
</feature>
<feature type="transmembrane region" description="Helical" evidence="1">
    <location>
        <begin position="162"/>
        <end position="184"/>
    </location>
</feature>
<gene>
    <name evidence="2" type="ORF">FDK13_13330</name>
</gene>
<keyword evidence="1" id="KW-0812">Transmembrane</keyword>
<evidence type="ECO:0000313" key="3">
    <source>
        <dbReference type="Proteomes" id="UP000304900"/>
    </source>
</evidence>
<dbReference type="EMBL" id="SZVO01000005">
    <property type="protein sequence ID" value="TKT92174.1"/>
    <property type="molecule type" value="Genomic_DNA"/>
</dbReference>
<organism evidence="2 3">
    <name type="scientific">Dyadobacter frigoris</name>
    <dbReference type="NCBI Taxonomy" id="2576211"/>
    <lineage>
        <taxon>Bacteria</taxon>
        <taxon>Pseudomonadati</taxon>
        <taxon>Bacteroidota</taxon>
        <taxon>Cytophagia</taxon>
        <taxon>Cytophagales</taxon>
        <taxon>Spirosomataceae</taxon>
        <taxon>Dyadobacter</taxon>
    </lineage>
</organism>
<proteinExistence type="predicted"/>
<comment type="caution">
    <text evidence="2">The sequence shown here is derived from an EMBL/GenBank/DDBJ whole genome shotgun (WGS) entry which is preliminary data.</text>
</comment>
<keyword evidence="1" id="KW-1133">Transmembrane helix</keyword>
<evidence type="ECO:0000313" key="2">
    <source>
        <dbReference type="EMBL" id="TKT92174.1"/>
    </source>
</evidence>
<keyword evidence="1" id="KW-0472">Membrane</keyword>
<feature type="transmembrane region" description="Helical" evidence="1">
    <location>
        <begin position="99"/>
        <end position="117"/>
    </location>
</feature>
<reference evidence="2 3" key="1">
    <citation type="submission" date="2019-05" db="EMBL/GenBank/DDBJ databases">
        <title>Dyadobacter AR-3-8 sp. nov., isolated from arctic soil.</title>
        <authorList>
            <person name="Chaudhary D.K."/>
        </authorList>
    </citation>
    <scope>NUCLEOTIDE SEQUENCE [LARGE SCALE GENOMIC DNA]</scope>
    <source>
        <strain evidence="2 3">AR-3-8</strain>
    </source>
</reference>
<sequence length="232" mass="27676">MIESYLTFIHNHLIVCLAVFITIIPLFLIFYRKANVDPSFYLLQIYLITKLIIDLIMFHYATQRTNNLVYYNLSIPLRYALLSGMIYYKIESVAYKKGIIYSIIGFLIFTIWDVFYSNSDIKDLHNHSMVAYATTVECLLMLFWVLAYFYEIIRMLKIPNLLTFPFFWVCSGLLLYYSSFIFIAPILHYTEKWENPLYIGFLDLVPYIFETLCLLFFSIGVWIFSTRYYAKQ</sequence>
<dbReference type="AlphaFoldDB" id="A0A4U6DCS5"/>
<feature type="transmembrane region" description="Helical" evidence="1">
    <location>
        <begin position="129"/>
        <end position="150"/>
    </location>
</feature>
<dbReference type="Proteomes" id="UP000304900">
    <property type="component" value="Unassembled WGS sequence"/>
</dbReference>
<keyword evidence="3" id="KW-1185">Reference proteome</keyword>
<feature type="transmembrane region" description="Helical" evidence="1">
    <location>
        <begin position="43"/>
        <end position="62"/>
    </location>
</feature>
<evidence type="ECO:0000256" key="1">
    <source>
        <dbReference type="SAM" id="Phobius"/>
    </source>
</evidence>
<accession>A0A4U6DCS5</accession>
<feature type="transmembrane region" description="Helical" evidence="1">
    <location>
        <begin position="204"/>
        <end position="224"/>
    </location>
</feature>
<protein>
    <submittedName>
        <fullName evidence="2">Uncharacterized protein</fullName>
    </submittedName>
</protein>
<name>A0A4U6DCS5_9BACT</name>
<dbReference type="OrthoDB" id="946849at2"/>